<dbReference type="Proteomes" id="UP000045782">
    <property type="component" value="Unassembled WGS sequence"/>
</dbReference>
<organism evidence="2 3">
    <name type="scientific">Mycobacteroides abscessus</name>
    <dbReference type="NCBI Taxonomy" id="36809"/>
    <lineage>
        <taxon>Bacteria</taxon>
        <taxon>Bacillati</taxon>
        <taxon>Actinomycetota</taxon>
        <taxon>Actinomycetes</taxon>
        <taxon>Mycobacteriales</taxon>
        <taxon>Mycobacteriaceae</taxon>
        <taxon>Mycobacteroides</taxon>
    </lineage>
</organism>
<reference evidence="2 3" key="1">
    <citation type="submission" date="2015-03" db="EMBL/GenBank/DDBJ databases">
        <authorList>
            <person name="Murphy D."/>
        </authorList>
    </citation>
    <scope>NUCLEOTIDE SEQUENCE [LARGE SCALE GENOMIC DNA]</scope>
    <source>
        <strain evidence="2 3">PAP088</strain>
    </source>
</reference>
<dbReference type="InterPro" id="IPR036689">
    <property type="entry name" value="ESAT-6-like_sf"/>
</dbReference>
<comment type="similarity">
    <text evidence="1">Belongs to the WXG100 family.</text>
</comment>
<name>A0A0U0ZHH7_9MYCO</name>
<sequence>MAAHVESEFSFDLDHIEQVTSRARGFKEFVTENLDQLESRAQKLVQSGQWAGAAAAAYSQAHKEWMDAARELVEGLSQMEEAARTAHGAYSEAQEANLRMTRG</sequence>
<proteinExistence type="inferred from homology"/>
<dbReference type="Pfam" id="PF06013">
    <property type="entry name" value="WXG100"/>
    <property type="match status" value="1"/>
</dbReference>
<dbReference type="EMBL" id="CSWP01000001">
    <property type="protein sequence ID" value="CPV31503.1"/>
    <property type="molecule type" value="Genomic_DNA"/>
</dbReference>
<protein>
    <recommendedName>
        <fullName evidence="1">ESAT-6-like protein</fullName>
    </recommendedName>
</protein>
<dbReference type="InterPro" id="IPR010310">
    <property type="entry name" value="T7SS_ESAT-6-like"/>
</dbReference>
<evidence type="ECO:0000256" key="1">
    <source>
        <dbReference type="RuleBase" id="RU362001"/>
    </source>
</evidence>
<dbReference type="SUPFAM" id="SSF140453">
    <property type="entry name" value="EsxAB dimer-like"/>
    <property type="match status" value="1"/>
</dbReference>
<accession>A0A0U0ZHH7</accession>
<dbReference type="RefSeq" id="WP_005057114.1">
    <property type="nucleotide sequence ID" value="NZ_AP022621.1"/>
</dbReference>
<gene>
    <name evidence="2" type="ORF">ERS075579_00239</name>
</gene>
<dbReference type="Gene3D" id="1.10.287.1060">
    <property type="entry name" value="ESAT-6-like"/>
    <property type="match status" value="1"/>
</dbReference>
<dbReference type="AlphaFoldDB" id="A0A0U0ZHH7"/>
<evidence type="ECO:0000313" key="2">
    <source>
        <dbReference type="EMBL" id="CPV31503.1"/>
    </source>
</evidence>
<dbReference type="NCBIfam" id="TIGR03930">
    <property type="entry name" value="WXG100_ESAT6"/>
    <property type="match status" value="1"/>
</dbReference>
<evidence type="ECO:0000313" key="3">
    <source>
        <dbReference type="Proteomes" id="UP000045782"/>
    </source>
</evidence>